<dbReference type="InterPro" id="IPR020843">
    <property type="entry name" value="ER"/>
</dbReference>
<comment type="similarity">
    <text evidence="14">Belongs to the zinc-containing alcohol dehydrogenase family.</text>
</comment>
<dbReference type="Gene3D" id="3.40.50.720">
    <property type="entry name" value="NAD(P)-binding Rossmann-like Domain"/>
    <property type="match status" value="2"/>
</dbReference>
<organism evidence="16 17">
    <name type="scientific">Dendrobium thyrsiflorum</name>
    <name type="common">Pinecone-like raceme dendrobium</name>
    <name type="synonym">Orchid</name>
    <dbReference type="NCBI Taxonomy" id="117978"/>
    <lineage>
        <taxon>Eukaryota</taxon>
        <taxon>Viridiplantae</taxon>
        <taxon>Streptophyta</taxon>
        <taxon>Embryophyta</taxon>
        <taxon>Tracheophyta</taxon>
        <taxon>Spermatophyta</taxon>
        <taxon>Magnoliopsida</taxon>
        <taxon>Liliopsida</taxon>
        <taxon>Asparagales</taxon>
        <taxon>Orchidaceae</taxon>
        <taxon>Epidendroideae</taxon>
        <taxon>Malaxideae</taxon>
        <taxon>Dendrobiinae</taxon>
        <taxon>Dendrobium</taxon>
    </lineage>
</organism>
<evidence type="ECO:0000256" key="2">
    <source>
        <dbReference type="ARBA" id="ARBA00004928"/>
    </source>
</evidence>
<keyword evidence="7 14" id="KW-0862">Zinc</keyword>
<keyword evidence="8" id="KW-0560">Oxidoreductase</keyword>
<comment type="pathway">
    <text evidence="2">Aromatic compound metabolism; phenylpropanoid biosynthesis.</text>
</comment>
<dbReference type="PROSITE" id="PS00065">
    <property type="entry name" value="D_2_HYDROXYACID_DH_1"/>
    <property type="match status" value="2"/>
</dbReference>
<dbReference type="CDD" id="cd05283">
    <property type="entry name" value="CAD1"/>
    <property type="match status" value="2"/>
</dbReference>
<evidence type="ECO:0000256" key="13">
    <source>
        <dbReference type="ARBA" id="ARBA00049332"/>
    </source>
</evidence>
<dbReference type="InterPro" id="IPR002328">
    <property type="entry name" value="ADH_Zn_CS"/>
</dbReference>
<dbReference type="GO" id="GO:0046872">
    <property type="term" value="F:metal ion binding"/>
    <property type="evidence" value="ECO:0007669"/>
    <property type="project" value="UniProtKB-KW"/>
</dbReference>
<evidence type="ECO:0000256" key="14">
    <source>
        <dbReference type="RuleBase" id="RU361277"/>
    </source>
</evidence>
<evidence type="ECO:0000256" key="11">
    <source>
        <dbReference type="ARBA" id="ARBA00049226"/>
    </source>
</evidence>
<evidence type="ECO:0000256" key="6">
    <source>
        <dbReference type="ARBA" id="ARBA00022733"/>
    </source>
</evidence>
<evidence type="ECO:0000256" key="8">
    <source>
        <dbReference type="ARBA" id="ARBA00023002"/>
    </source>
</evidence>
<evidence type="ECO:0000256" key="1">
    <source>
        <dbReference type="ARBA" id="ARBA00001947"/>
    </source>
</evidence>
<dbReference type="Pfam" id="PF00107">
    <property type="entry name" value="ADH_zinc_N"/>
    <property type="match status" value="2"/>
</dbReference>
<dbReference type="InterPro" id="IPR029752">
    <property type="entry name" value="D-isomer_DH_CS1"/>
</dbReference>
<dbReference type="InterPro" id="IPR036291">
    <property type="entry name" value="NAD(P)-bd_dom_sf"/>
</dbReference>
<evidence type="ECO:0000313" key="16">
    <source>
        <dbReference type="EMBL" id="KAL0923618.1"/>
    </source>
</evidence>
<protein>
    <recommendedName>
        <fullName evidence="4">cinnamyl-alcohol dehydrogenase</fullName>
        <ecNumber evidence="4">1.1.1.195</ecNumber>
    </recommendedName>
</protein>
<sequence>MAREGEKGDCIGWAARDASGVLSPYKFNRRPLGNDDISIKITHCGVCYADVLWTRNQHHDSNYPLVPGHEIVGVVTDAGASVACFKTGDIVGVGTYVNSCRECEYCNACTEHHCAKGATWTFNSIDIDGTFTKGGYSSYIVVHQRYCFLIPEGYPPAMAAPLLCAGITVYSPMKHYNMNQPGKSLGVVGLGGLGHMAVKFAKSFGLNVTVFSTSASKEEEAIEILGADKFVISSDKQQMQSLTKSLDFIIDTASGKHPLDAYVTMLKPHGVLVFVGSIGEVRLQSLDLLHGSKAIAASAVGGTKDIQEMIEFCAANKIYPQIEMIHVQDINEALDRLVNKDVKYRFSSWSWTRNWTGVVRGRRLEQARVFEKLVRWNLLGAGAWACCAGANAQVKSTREQAMHKARAADHGWNSRSLLLLVSKDSAMAGEGEKGDCIGWAARDESGILSPYKFNRRSLGNDDVFIKITHCGVCYADVIWTRNQLHDSNYPLVPGHEIVGVITEAGASVTCFKTGDLVGVGTYVNSCRECEYCNAHTEHLCAKGATRTFNSSDIDGTFTKGGYSSYIVVHQRYCFLIPEGYPPAMAAPLLCAGITVYSPMKRYHMNQPGKSLGVIGLGGLGHMAVKFAKSFGLNVTVFSTSASKQEEALQILGADKFVISSDKQQMQSLTKSLDFIIDTASGKHPLDAYISILKPHGILVIVGAIGEVKLQSLDLIHGSKAIAASAVGGTKDIQEMIDFCAANKIYPQIETIQIQDINEALDRLVNRDVKYRFVIDIENSLK</sequence>
<name>A0ABD0VFT2_DENTH</name>
<feature type="domain" description="Enoyl reductase (ER)" evidence="15">
    <location>
        <begin position="446"/>
        <end position="774"/>
    </location>
</feature>
<dbReference type="InterPro" id="IPR047109">
    <property type="entry name" value="CAD-like"/>
</dbReference>
<dbReference type="InterPro" id="IPR013149">
    <property type="entry name" value="ADH-like_C"/>
</dbReference>
<comment type="catalytic activity">
    <reaction evidence="13">
        <text>(E)-cinnamyl alcohol + NADP(+) = (E)-cinnamaldehyde + NADPH + H(+)</text>
        <dbReference type="Rhea" id="RHEA:10392"/>
        <dbReference type="ChEBI" id="CHEBI:15378"/>
        <dbReference type="ChEBI" id="CHEBI:16731"/>
        <dbReference type="ChEBI" id="CHEBI:33227"/>
        <dbReference type="ChEBI" id="CHEBI:57783"/>
        <dbReference type="ChEBI" id="CHEBI:58349"/>
        <dbReference type="EC" id="1.1.1.195"/>
    </reaction>
    <physiologicalReaction direction="right-to-left" evidence="13">
        <dbReference type="Rhea" id="RHEA:10394"/>
    </physiologicalReaction>
</comment>
<dbReference type="FunFam" id="3.40.50.720:FF:000022">
    <property type="entry name" value="Cinnamyl alcohol dehydrogenase"/>
    <property type="match status" value="2"/>
</dbReference>
<dbReference type="EMBL" id="JANQDX010000006">
    <property type="protein sequence ID" value="KAL0923618.1"/>
    <property type="molecule type" value="Genomic_DNA"/>
</dbReference>
<evidence type="ECO:0000313" key="17">
    <source>
        <dbReference type="Proteomes" id="UP001552299"/>
    </source>
</evidence>
<evidence type="ECO:0000256" key="3">
    <source>
        <dbReference type="ARBA" id="ARBA00011738"/>
    </source>
</evidence>
<dbReference type="Proteomes" id="UP001552299">
    <property type="component" value="Unassembled WGS sequence"/>
</dbReference>
<comment type="catalytic activity">
    <reaction evidence="12">
        <text>(E)-coniferol + NADP(+) = (E)-coniferaldehyde + NADPH + H(+)</text>
        <dbReference type="Rhea" id="RHEA:22444"/>
        <dbReference type="ChEBI" id="CHEBI:15378"/>
        <dbReference type="ChEBI" id="CHEBI:16547"/>
        <dbReference type="ChEBI" id="CHEBI:17745"/>
        <dbReference type="ChEBI" id="CHEBI:57783"/>
        <dbReference type="ChEBI" id="CHEBI:58349"/>
        <dbReference type="EC" id="1.1.1.195"/>
    </reaction>
    <physiologicalReaction direction="right-to-left" evidence="12">
        <dbReference type="Rhea" id="RHEA:22446"/>
    </physiologicalReaction>
</comment>
<dbReference type="AlphaFoldDB" id="A0ABD0VFT2"/>
<comment type="catalytic activity">
    <reaction evidence="10">
        <text>(E)-sinapyl alcohol + NADP(+) = (E)-sinapaldehyde + NADPH + H(+)</text>
        <dbReference type="Rhea" id="RHEA:45704"/>
        <dbReference type="ChEBI" id="CHEBI:15378"/>
        <dbReference type="ChEBI" id="CHEBI:27949"/>
        <dbReference type="ChEBI" id="CHEBI:57783"/>
        <dbReference type="ChEBI" id="CHEBI:58349"/>
        <dbReference type="ChEBI" id="CHEBI:64557"/>
        <dbReference type="EC" id="1.1.1.195"/>
    </reaction>
    <physiologicalReaction direction="right-to-left" evidence="10">
        <dbReference type="Rhea" id="RHEA:45706"/>
    </physiologicalReaction>
</comment>
<evidence type="ECO:0000259" key="15">
    <source>
        <dbReference type="SMART" id="SM00829"/>
    </source>
</evidence>
<dbReference type="PROSITE" id="PS00059">
    <property type="entry name" value="ADH_ZINC"/>
    <property type="match status" value="2"/>
</dbReference>
<dbReference type="InterPro" id="IPR013154">
    <property type="entry name" value="ADH-like_N"/>
</dbReference>
<evidence type="ECO:0000256" key="9">
    <source>
        <dbReference type="ARBA" id="ARBA00047329"/>
    </source>
</evidence>
<comment type="subunit">
    <text evidence="3">Homodimer.</text>
</comment>
<dbReference type="EC" id="1.1.1.195" evidence="4"/>
<evidence type="ECO:0000256" key="7">
    <source>
        <dbReference type="ARBA" id="ARBA00022833"/>
    </source>
</evidence>
<evidence type="ECO:0000256" key="4">
    <source>
        <dbReference type="ARBA" id="ARBA00013171"/>
    </source>
</evidence>
<evidence type="ECO:0000256" key="12">
    <source>
        <dbReference type="ARBA" id="ARBA00049311"/>
    </source>
</evidence>
<dbReference type="GO" id="GO:0045551">
    <property type="term" value="F:cinnamyl-alcohol dehydrogenase activity"/>
    <property type="evidence" value="ECO:0007669"/>
    <property type="project" value="UniProtKB-EC"/>
</dbReference>
<proteinExistence type="inferred from homology"/>
<dbReference type="Gene3D" id="3.90.180.10">
    <property type="entry name" value="Medium-chain alcohol dehydrogenases, catalytic domain"/>
    <property type="match status" value="2"/>
</dbReference>
<dbReference type="InterPro" id="IPR011032">
    <property type="entry name" value="GroES-like_sf"/>
</dbReference>
<comment type="cofactor">
    <cofactor evidence="1 14">
        <name>Zn(2+)</name>
        <dbReference type="ChEBI" id="CHEBI:29105"/>
    </cofactor>
</comment>
<comment type="catalytic activity">
    <reaction evidence="9">
        <text>(E)-4-coumaroyl alcohol + NADP(+) = (E)-4-coumaraldehyde + NADPH + H(+)</text>
        <dbReference type="Rhea" id="RHEA:45724"/>
        <dbReference type="ChEBI" id="CHEBI:15378"/>
        <dbReference type="ChEBI" id="CHEBI:28353"/>
        <dbReference type="ChEBI" id="CHEBI:57783"/>
        <dbReference type="ChEBI" id="CHEBI:58349"/>
        <dbReference type="ChEBI" id="CHEBI:64555"/>
        <dbReference type="EC" id="1.1.1.195"/>
    </reaction>
    <physiologicalReaction direction="right-to-left" evidence="9">
        <dbReference type="Rhea" id="RHEA:45726"/>
    </physiologicalReaction>
</comment>
<gene>
    <name evidence="16" type="ORF">M5K25_007682</name>
</gene>
<comment type="caution">
    <text evidence="16">The sequence shown here is derived from an EMBL/GenBank/DDBJ whole genome shotgun (WGS) entry which is preliminary data.</text>
</comment>
<accession>A0ABD0VFT2</accession>
<comment type="catalytic activity">
    <reaction evidence="11">
        <text>(E)-caffeyl alcohol + NADP(+) = (E)-caffeyl aldehyde + NADPH + H(+)</text>
        <dbReference type="Rhea" id="RHEA:45728"/>
        <dbReference type="ChEBI" id="CHEBI:15378"/>
        <dbReference type="ChEBI" id="CHEBI:28323"/>
        <dbReference type="ChEBI" id="CHEBI:31334"/>
        <dbReference type="ChEBI" id="CHEBI:57783"/>
        <dbReference type="ChEBI" id="CHEBI:58349"/>
    </reaction>
    <physiologicalReaction direction="right-to-left" evidence="11">
        <dbReference type="Rhea" id="RHEA:45730"/>
    </physiologicalReaction>
</comment>
<dbReference type="SMART" id="SM00829">
    <property type="entry name" value="PKS_ER"/>
    <property type="match status" value="1"/>
</dbReference>
<keyword evidence="17" id="KW-1185">Reference proteome</keyword>
<dbReference type="Pfam" id="PF08240">
    <property type="entry name" value="ADH_N"/>
    <property type="match status" value="2"/>
</dbReference>
<evidence type="ECO:0000256" key="5">
    <source>
        <dbReference type="ARBA" id="ARBA00022723"/>
    </source>
</evidence>
<keyword evidence="6" id="KW-0438">Lignin biosynthesis</keyword>
<evidence type="ECO:0000256" key="10">
    <source>
        <dbReference type="ARBA" id="ARBA00048379"/>
    </source>
</evidence>
<reference evidence="16 17" key="1">
    <citation type="journal article" date="2024" name="Plant Biotechnol. J.">
        <title>Dendrobium thyrsiflorum genome and its molecular insights into genes involved in important horticultural traits.</title>
        <authorList>
            <person name="Chen B."/>
            <person name="Wang J.Y."/>
            <person name="Zheng P.J."/>
            <person name="Li K.L."/>
            <person name="Liang Y.M."/>
            <person name="Chen X.F."/>
            <person name="Zhang C."/>
            <person name="Zhao X."/>
            <person name="He X."/>
            <person name="Zhang G.Q."/>
            <person name="Liu Z.J."/>
            <person name="Xu Q."/>
        </authorList>
    </citation>
    <scope>NUCLEOTIDE SEQUENCE [LARGE SCALE GENOMIC DNA]</scope>
    <source>
        <strain evidence="16">GZMU011</strain>
    </source>
</reference>
<dbReference type="PANTHER" id="PTHR42683">
    <property type="entry name" value="ALDEHYDE REDUCTASE"/>
    <property type="match status" value="1"/>
</dbReference>
<dbReference type="GO" id="GO:0009809">
    <property type="term" value="P:lignin biosynthetic process"/>
    <property type="evidence" value="ECO:0007669"/>
    <property type="project" value="UniProtKB-KW"/>
</dbReference>
<dbReference type="SUPFAM" id="SSF51735">
    <property type="entry name" value="NAD(P)-binding Rossmann-fold domains"/>
    <property type="match status" value="2"/>
</dbReference>
<keyword evidence="5 14" id="KW-0479">Metal-binding</keyword>
<dbReference type="SUPFAM" id="SSF50129">
    <property type="entry name" value="GroES-like"/>
    <property type="match status" value="2"/>
</dbReference>